<dbReference type="GO" id="GO:0035336">
    <property type="term" value="P:long-chain fatty-acyl-CoA metabolic process"/>
    <property type="evidence" value="ECO:0007669"/>
    <property type="project" value="TreeGrafter"/>
</dbReference>
<evidence type="ECO:0000259" key="1">
    <source>
        <dbReference type="Pfam" id="PF07993"/>
    </source>
</evidence>
<dbReference type="GO" id="GO:0010345">
    <property type="term" value="P:suberin biosynthetic process"/>
    <property type="evidence" value="ECO:0007669"/>
    <property type="project" value="TreeGrafter"/>
</dbReference>
<keyword evidence="3" id="KW-1185">Reference proteome</keyword>
<organism evidence="2 3">
    <name type="scientific">Paenibacillus mucilaginosus 3016</name>
    <dbReference type="NCBI Taxonomy" id="1116391"/>
    <lineage>
        <taxon>Bacteria</taxon>
        <taxon>Bacillati</taxon>
        <taxon>Bacillota</taxon>
        <taxon>Bacilli</taxon>
        <taxon>Bacillales</taxon>
        <taxon>Paenibacillaceae</taxon>
        <taxon>Paenibacillus</taxon>
    </lineage>
</organism>
<dbReference type="InterPro" id="IPR026055">
    <property type="entry name" value="FAR"/>
</dbReference>
<protein>
    <submittedName>
        <fullName evidence="2">Male sterility domain-containing protein</fullName>
    </submittedName>
</protein>
<dbReference type="KEGG" id="pmq:PM3016_3817"/>
<dbReference type="EMBL" id="CP003235">
    <property type="protein sequence ID" value="AFC30628.1"/>
    <property type="molecule type" value="Genomic_DNA"/>
</dbReference>
<dbReference type="SUPFAM" id="SSF51735">
    <property type="entry name" value="NAD(P)-binding Rossmann-fold domains"/>
    <property type="match status" value="1"/>
</dbReference>
<gene>
    <name evidence="2" type="ORF">PM3016_3817</name>
</gene>
<dbReference type="GO" id="GO:0080019">
    <property type="term" value="F:alcohol-forming very long-chain fatty acyl-CoA reductase activity"/>
    <property type="evidence" value="ECO:0007669"/>
    <property type="project" value="InterPro"/>
</dbReference>
<dbReference type="InterPro" id="IPR013120">
    <property type="entry name" value="FAR_NAD-bd"/>
</dbReference>
<dbReference type="PANTHER" id="PTHR11011">
    <property type="entry name" value="MALE STERILITY PROTEIN 2-RELATED"/>
    <property type="match status" value="1"/>
</dbReference>
<accession>H6NDB5</accession>
<dbReference type="InterPro" id="IPR036291">
    <property type="entry name" value="NAD(P)-bd_dom_sf"/>
</dbReference>
<name>H6NDB5_9BACL</name>
<dbReference type="CDD" id="cd05263">
    <property type="entry name" value="MupV_like_SDR_e"/>
    <property type="match status" value="1"/>
</dbReference>
<sequence length="365" mass="40609">MNILMIGGTGFIGFQLILRLLNVSGHNLYLLARSPEKAHHLLSRLEAHHRQRIHILHGDITQPGLGLSPIQAAELQGRIGVVIHMAACLRFEERARAQLFATNVEGTRHVLDFASGIRAGQLHYISTAYTVGTREHGVEELYPLDSRFNNPYEESKVAAEQLVFSYRSRMSVCIYRPSIVIGDSRTGEADSSFSFYGLLLTLEAFRNRAARTGDDGSQSYRIAASPNEKLNVVPVDYVCDVIESGLRCGTNGTIYHITHPSPPAIGSMLELAFSHVGFPNPEYVSPEQIPEWTKEERQLAKLTAVFSPYLTQKTCFDDGNTLHLLRQNGLKPLQLDFRAVESIIGRYSGLRKAASPDPSEMLIQH</sequence>
<proteinExistence type="predicted"/>
<reference evidence="2 3" key="1">
    <citation type="journal article" date="2012" name="J. Bacteriol.">
        <title>Complete Genome Sequence of Paenibacillus mucilaginosus 3016, a Bacterium Functional as Microbial Fertilizer.</title>
        <authorList>
            <person name="Ma M."/>
            <person name="Wang Z."/>
            <person name="Li L."/>
            <person name="Jiang X."/>
            <person name="Guan D."/>
            <person name="Cao F."/>
            <person name="Chen H."/>
            <person name="Wang X."/>
            <person name="Shen D."/>
            <person name="Du B."/>
            <person name="Li J."/>
        </authorList>
    </citation>
    <scope>NUCLEOTIDE SEQUENCE [LARGE SCALE GENOMIC DNA]</scope>
    <source>
        <strain evidence="2 3">3016</strain>
    </source>
</reference>
<feature type="domain" description="Thioester reductase (TE)" evidence="1">
    <location>
        <begin position="7"/>
        <end position="242"/>
    </location>
</feature>
<evidence type="ECO:0000313" key="2">
    <source>
        <dbReference type="EMBL" id="AFC30628.1"/>
    </source>
</evidence>
<dbReference type="RefSeq" id="WP_014370543.1">
    <property type="nucleotide sequence ID" value="NC_016935.1"/>
</dbReference>
<dbReference type="STRING" id="1116391.PM3016_3817"/>
<dbReference type="Pfam" id="PF07993">
    <property type="entry name" value="NAD_binding_4"/>
    <property type="match status" value="1"/>
</dbReference>
<dbReference type="PANTHER" id="PTHR11011:SF110">
    <property type="entry name" value="FATTY ACYL-COA REDUCTASE"/>
    <property type="match status" value="1"/>
</dbReference>
<dbReference type="HOGENOM" id="CLU_042504_1_0_9"/>
<dbReference type="Gene3D" id="3.40.50.720">
    <property type="entry name" value="NAD(P)-binding Rossmann-like Domain"/>
    <property type="match status" value="1"/>
</dbReference>
<dbReference type="AlphaFoldDB" id="H6NDB5"/>
<evidence type="ECO:0000313" key="3">
    <source>
        <dbReference type="Proteomes" id="UP000007523"/>
    </source>
</evidence>
<dbReference type="Proteomes" id="UP000007523">
    <property type="component" value="Chromosome"/>
</dbReference>